<evidence type="ECO:0000256" key="9">
    <source>
        <dbReference type="RuleBase" id="RU364020"/>
    </source>
</evidence>
<keyword evidence="5" id="KW-1133">Transmembrane helix</keyword>
<accession>A0A815KVN7</accession>
<keyword evidence="7" id="KW-0472">Membrane</keyword>
<dbReference type="EMBL" id="CAJNOG010001020">
    <property type="protein sequence ID" value="CAF1398351.1"/>
    <property type="molecule type" value="Genomic_DNA"/>
</dbReference>
<dbReference type="InterPro" id="IPR018011">
    <property type="entry name" value="Carb_sulfotrans_8-10"/>
</dbReference>
<sequence>METNSNLLVPMIYEHRSKILNSKCNELHAPENNLTNCSSASLVYTYSWLNAALFTLQPQSLMYCAIPKIASKTLISLMMYVHVRDIVTHLNNNPKNISLNGTRAEQFIDIPRLIAELQKNGISIPKTKGSISFSSLMQTYLHLLRFESINSTSPSLYFNPWRLSLKNIFRSMDFRSVSNLSDIFSPSFTRIMFVRHPFERLASAYKERIAKLEKDRIQPEPYYDGIRKLICRRYTHFHWAGDPMGRDHPCENFIPPFKHFVIFILTHYLMMETNSNLLVPMIYEHRSKILNSKCNDLHTSENNLTNCSSASLVYTYPWLNAALFPFQSQSLMYCAIPKIASKTLISLMMYVHVRDIVTHLNNNPKNISLNGTRAEQFIDIPRLIDELQKNGISIPKRKGSISFSSLMQTYLHLLRFESVNSASPSLYFNPWRLNLKNIFRSVDFRSISNLSDLFSPSFTRILFVRHPFERLASAYKERIAKLEKDRIQPEPYYDGVRKLICRRYTHFHWAGDPMGRDHPCENFIPPFKHFVIFILT</sequence>
<evidence type="ECO:0000256" key="3">
    <source>
        <dbReference type="ARBA" id="ARBA00022679"/>
    </source>
</evidence>
<dbReference type="PANTHER" id="PTHR12137">
    <property type="entry name" value="CARBOHYDRATE SULFOTRANSFERASE"/>
    <property type="match status" value="1"/>
</dbReference>
<keyword evidence="9" id="KW-0735">Signal-anchor</keyword>
<gene>
    <name evidence="10" type="ORF">JYZ213_LOCUS37611</name>
</gene>
<evidence type="ECO:0000256" key="2">
    <source>
        <dbReference type="ARBA" id="ARBA00006339"/>
    </source>
</evidence>
<comment type="subcellular location">
    <subcellularLocation>
        <location evidence="1 9">Golgi apparatus membrane</location>
        <topology evidence="1 9">Single-pass type II membrane protein</topology>
    </subcellularLocation>
</comment>
<evidence type="ECO:0000313" key="11">
    <source>
        <dbReference type="Proteomes" id="UP000663845"/>
    </source>
</evidence>
<evidence type="ECO:0000256" key="7">
    <source>
        <dbReference type="ARBA" id="ARBA00023136"/>
    </source>
</evidence>
<evidence type="ECO:0000256" key="8">
    <source>
        <dbReference type="ARBA" id="ARBA00023180"/>
    </source>
</evidence>
<dbReference type="AlphaFoldDB" id="A0A815KVN7"/>
<reference evidence="10" key="1">
    <citation type="submission" date="2021-02" db="EMBL/GenBank/DDBJ databases">
        <authorList>
            <person name="Nowell W R."/>
        </authorList>
    </citation>
    <scope>NUCLEOTIDE SEQUENCE</scope>
</reference>
<name>A0A815KVN7_9BILA</name>
<proteinExistence type="inferred from homology"/>
<dbReference type="InterPro" id="IPR005331">
    <property type="entry name" value="Sulfotransferase"/>
</dbReference>
<keyword evidence="4" id="KW-0812">Transmembrane</keyword>
<keyword evidence="8 9" id="KW-0325">Glycoprotein</keyword>
<dbReference type="EC" id="2.8.2.-" evidence="9"/>
<comment type="similarity">
    <text evidence="2 9">Belongs to the sulfotransferase 2 family.</text>
</comment>
<evidence type="ECO:0000256" key="1">
    <source>
        <dbReference type="ARBA" id="ARBA00004323"/>
    </source>
</evidence>
<evidence type="ECO:0000256" key="5">
    <source>
        <dbReference type="ARBA" id="ARBA00022989"/>
    </source>
</evidence>
<keyword evidence="3 9" id="KW-0808">Transferase</keyword>
<evidence type="ECO:0000313" key="10">
    <source>
        <dbReference type="EMBL" id="CAF1398351.1"/>
    </source>
</evidence>
<dbReference type="GO" id="GO:0000139">
    <property type="term" value="C:Golgi membrane"/>
    <property type="evidence" value="ECO:0007669"/>
    <property type="project" value="UniProtKB-SubCell"/>
</dbReference>
<dbReference type="GO" id="GO:0008146">
    <property type="term" value="F:sulfotransferase activity"/>
    <property type="evidence" value="ECO:0007669"/>
    <property type="project" value="InterPro"/>
</dbReference>
<evidence type="ECO:0000256" key="6">
    <source>
        <dbReference type="ARBA" id="ARBA00023034"/>
    </source>
</evidence>
<dbReference type="GO" id="GO:0016051">
    <property type="term" value="P:carbohydrate biosynthetic process"/>
    <property type="evidence" value="ECO:0007669"/>
    <property type="project" value="InterPro"/>
</dbReference>
<comment type="caution">
    <text evidence="10">The sequence shown here is derived from an EMBL/GenBank/DDBJ whole genome shotgun (WGS) entry which is preliminary data.</text>
</comment>
<keyword evidence="9" id="KW-0119">Carbohydrate metabolism</keyword>
<dbReference type="Proteomes" id="UP000663845">
    <property type="component" value="Unassembled WGS sequence"/>
</dbReference>
<protein>
    <recommendedName>
        <fullName evidence="9">Carbohydrate sulfotransferase</fullName>
        <ecNumber evidence="9">2.8.2.-</ecNumber>
    </recommendedName>
</protein>
<dbReference type="PANTHER" id="PTHR12137:SF54">
    <property type="entry name" value="CARBOHYDRATE SULFOTRANSFERASE"/>
    <property type="match status" value="1"/>
</dbReference>
<keyword evidence="6 9" id="KW-0333">Golgi apparatus</keyword>
<feature type="non-terminal residue" evidence="10">
    <location>
        <position position="1"/>
    </location>
</feature>
<evidence type="ECO:0000256" key="4">
    <source>
        <dbReference type="ARBA" id="ARBA00022692"/>
    </source>
</evidence>
<dbReference type="Pfam" id="PF03567">
    <property type="entry name" value="Sulfotransfer_2"/>
    <property type="match status" value="2"/>
</dbReference>
<organism evidence="10 11">
    <name type="scientific">Adineta steineri</name>
    <dbReference type="NCBI Taxonomy" id="433720"/>
    <lineage>
        <taxon>Eukaryota</taxon>
        <taxon>Metazoa</taxon>
        <taxon>Spiralia</taxon>
        <taxon>Gnathifera</taxon>
        <taxon>Rotifera</taxon>
        <taxon>Eurotatoria</taxon>
        <taxon>Bdelloidea</taxon>
        <taxon>Adinetida</taxon>
        <taxon>Adinetidae</taxon>
        <taxon>Adineta</taxon>
    </lineage>
</organism>